<dbReference type="NCBIfam" id="TIGR00348">
    <property type="entry name" value="hsdR"/>
    <property type="match status" value="1"/>
</dbReference>
<keyword evidence="5 10" id="KW-0680">Restriction system</keyword>
<name>A0AAC9KE21_9PROT</name>
<dbReference type="PROSITE" id="PS51192">
    <property type="entry name" value="HELICASE_ATP_BIND_1"/>
    <property type="match status" value="1"/>
</dbReference>
<dbReference type="InterPro" id="IPR014001">
    <property type="entry name" value="Helicase_ATP-bd"/>
</dbReference>
<evidence type="ECO:0000259" key="11">
    <source>
        <dbReference type="PROSITE" id="PS51192"/>
    </source>
</evidence>
<evidence type="ECO:0000256" key="5">
    <source>
        <dbReference type="ARBA" id="ARBA00022747"/>
    </source>
</evidence>
<keyword evidence="3" id="KW-0540">Nuclease</keyword>
<dbReference type="SUPFAM" id="SSF52540">
    <property type="entry name" value="P-loop containing nucleoside triphosphate hydrolases"/>
    <property type="match status" value="1"/>
</dbReference>
<dbReference type="EMBL" id="CP018191">
    <property type="protein sequence ID" value="APH54473.1"/>
    <property type="molecule type" value="Genomic_DNA"/>
</dbReference>
<dbReference type="GO" id="GO:0003677">
    <property type="term" value="F:DNA binding"/>
    <property type="evidence" value="ECO:0007669"/>
    <property type="project" value="UniProtKB-KW"/>
</dbReference>
<evidence type="ECO:0000256" key="10">
    <source>
        <dbReference type="RuleBase" id="RU364115"/>
    </source>
</evidence>
<dbReference type="RefSeq" id="WP_081368873.1">
    <property type="nucleotide sequence ID" value="NZ_CP018191.1"/>
</dbReference>
<dbReference type="Proteomes" id="UP000182373">
    <property type="component" value="Chromosome"/>
</dbReference>
<dbReference type="CDD" id="cd18030">
    <property type="entry name" value="DEXHc_RE_I_HsdR"/>
    <property type="match status" value="1"/>
</dbReference>
<evidence type="ECO:0000256" key="4">
    <source>
        <dbReference type="ARBA" id="ARBA00022741"/>
    </source>
</evidence>
<dbReference type="GO" id="GO:0009035">
    <property type="term" value="F:type I site-specific deoxyribonuclease activity"/>
    <property type="evidence" value="ECO:0007669"/>
    <property type="project" value="UniProtKB-EC"/>
</dbReference>
<dbReference type="InterPro" id="IPR021810">
    <property type="entry name" value="T1RH-like_C"/>
</dbReference>
<dbReference type="Pfam" id="PF18766">
    <property type="entry name" value="SWI2_SNF2"/>
    <property type="match status" value="1"/>
</dbReference>
<comment type="subunit">
    <text evidence="10">The type I restriction/modification system is composed of three polypeptides R, M and S.</text>
</comment>
<comment type="similarity">
    <text evidence="2 10">Belongs to the HsdR family.</text>
</comment>
<dbReference type="Gene3D" id="3.40.50.300">
    <property type="entry name" value="P-loop containing nucleotide triphosphate hydrolases"/>
    <property type="match status" value="3"/>
</dbReference>
<dbReference type="PANTHER" id="PTHR30195">
    <property type="entry name" value="TYPE I SITE-SPECIFIC DEOXYRIBONUCLEASE PROTEIN SUBUNIT M AND R"/>
    <property type="match status" value="1"/>
</dbReference>
<dbReference type="Pfam" id="PF22679">
    <property type="entry name" value="T1R_D3-like"/>
    <property type="match status" value="1"/>
</dbReference>
<dbReference type="InterPro" id="IPR027417">
    <property type="entry name" value="P-loop_NTPase"/>
</dbReference>
<reference evidence="13" key="1">
    <citation type="submission" date="2016-11" db="EMBL/GenBank/DDBJ databases">
        <title>Comparative genomic and phenotypic analysis of Granulibacter bethesdensis clinical isolates from patients with chronic granulomatous disease.</title>
        <authorList>
            <person name="Zarember K.A."/>
            <person name="Porcella S.F."/>
            <person name="Chu J."/>
            <person name="Ding L."/>
            <person name="Dahlstrom E."/>
            <person name="Barbian K."/>
            <person name="Martens C."/>
            <person name="Sykora L."/>
            <person name="Kramer S."/>
            <person name="Pettinato A.M."/>
            <person name="Hong H."/>
            <person name="Wald G."/>
            <person name="Berg L.J."/>
            <person name="Rogge L.S."/>
            <person name="Greenberg D.E."/>
            <person name="Falcone E.L."/>
            <person name="Neves J.F."/>
            <person name="Simoes M.J."/>
            <person name="Casal M."/>
            <person name="Rodriguez-Lopez F.C."/>
            <person name="Zelazny A."/>
            <person name="Gallin J.I."/>
            <person name="Holland S.M."/>
        </authorList>
    </citation>
    <scope>NUCLEOTIDE SEQUENCE [LARGE SCALE GENOMIC DNA]</scope>
    <source>
        <strain evidence="13">NIH9.1</strain>
    </source>
</reference>
<keyword evidence="8 10" id="KW-0067">ATP-binding</keyword>
<evidence type="ECO:0000256" key="6">
    <source>
        <dbReference type="ARBA" id="ARBA00022759"/>
    </source>
</evidence>
<dbReference type="InterPro" id="IPR040980">
    <property type="entry name" value="SWI2_SNF2"/>
</dbReference>
<organism evidence="12 13">
    <name type="scientific">Granulibacter bethesdensis</name>
    <dbReference type="NCBI Taxonomy" id="364410"/>
    <lineage>
        <taxon>Bacteria</taxon>
        <taxon>Pseudomonadati</taxon>
        <taxon>Pseudomonadota</taxon>
        <taxon>Alphaproteobacteria</taxon>
        <taxon>Acetobacterales</taxon>
        <taxon>Acetobacteraceae</taxon>
        <taxon>Granulibacter</taxon>
    </lineage>
</organism>
<evidence type="ECO:0000256" key="2">
    <source>
        <dbReference type="ARBA" id="ARBA00008598"/>
    </source>
</evidence>
<dbReference type="GO" id="GO:0005524">
    <property type="term" value="F:ATP binding"/>
    <property type="evidence" value="ECO:0007669"/>
    <property type="project" value="UniProtKB-KW"/>
</dbReference>
<dbReference type="SMART" id="SM00487">
    <property type="entry name" value="DEXDc"/>
    <property type="match status" value="1"/>
</dbReference>
<dbReference type="GO" id="GO:0009307">
    <property type="term" value="P:DNA restriction-modification system"/>
    <property type="evidence" value="ECO:0007669"/>
    <property type="project" value="UniProtKB-KW"/>
</dbReference>
<keyword evidence="7 10" id="KW-0378">Hydrolase</keyword>
<keyword evidence="4 10" id="KW-0547">Nucleotide-binding</keyword>
<evidence type="ECO:0000256" key="9">
    <source>
        <dbReference type="ARBA" id="ARBA00023125"/>
    </source>
</evidence>
<feature type="domain" description="Helicase ATP-binding" evidence="11">
    <location>
        <begin position="314"/>
        <end position="495"/>
    </location>
</feature>
<accession>A0AAC9KE21</accession>
<dbReference type="Gene3D" id="3.90.1570.50">
    <property type="match status" value="1"/>
</dbReference>
<dbReference type="InterPro" id="IPR004473">
    <property type="entry name" value="Restrct_endonuc_typeI_HsdR"/>
</dbReference>
<gene>
    <name evidence="12" type="ORF">GbCGDNIH9_7154</name>
</gene>
<evidence type="ECO:0000313" key="13">
    <source>
        <dbReference type="Proteomes" id="UP000182373"/>
    </source>
</evidence>
<comment type="function">
    <text evidence="10">Subunit R is required for both nuclease and ATPase activities, but not for modification.</text>
</comment>
<dbReference type="CDD" id="cd18800">
    <property type="entry name" value="SF2_C_EcoR124I-like"/>
    <property type="match status" value="1"/>
</dbReference>
<dbReference type="InterPro" id="IPR007409">
    <property type="entry name" value="Restrct_endonuc_type1_HsdR_N"/>
</dbReference>
<sequence>MAAGGIRGESKRCRGSIVVEYQQSAPRSSLGFREAEVESAAMAWLEVVGWRTLNGTYLAPDGPGAPRGSYSDVVLLSRLEDALFKINPEIGSDGITAALRKIQDVESQDLLDQNRRMMRLLRDGVDVETNHPEHGVITRKVRIFDLEKPERNDFFAANQFTVVEGKDHRRLDVVCFVNGLPLAIVELKDAVNSDATLLRAFNQIQTYKASIPTFFRYNGAIVISDGMEARIGSLTAGFDRFAPWRTVDGRDIADKGEAELETIIKGVFHPDRFLDLVINFGAYEVRDGAARAKKLAGYHQFHAVNKAVRATESATVSSSHRAGVIWHTQGSGKSLTMAFYASKLERSERLKNPTVVVVTDRNDLDDQLFGTFVNHPDLFRVTPENAEDREDLRQKLNRASGGILFTTMQKFAPEGNARNDVISDRENIIVIADEAHRTQYGLGARIDKRTGQTRYGLAVHLRDMLPKATFIGFTGTPIELVGRDTYQVFGDVIDTYDIAQSVEDGATVPIYYTARLARLHLDIDARAVLDEGSDELLEGEEETERERHKSKWSRLEAVAGAPERIKIVAGDIVSHFESRQDAMGGGKGMVVAMSRRIAVALYHEIAKLRPEWAEGGRMNVVMTGNASDPAEFKPHIRKKSENKKLANRFKDPADPFNLVIVRDMWLTGFDAPCLHTLYVDKPMRGHGLMQAIARVNRVFGEKPGGLIVDYMGLGAELRQALAAYSQTDREQTARDQELAIQQLVARHEAVIDFLSGVNWRAFFEGDAGRRLTILKQTVEYILSVQNGRKSYLDLATALASAFALAAGTPEAARLREEVAFMLAVRANLVKYTGGRARDRREIELELSQLLSRAVVADGLLDVFREAGFEQPNIAVLSDEFLDEVRSMEQKNLAIEALRRLVNGEILSREKQNVVEARRFSERLEEAIARYHNRAIDSVQVIQELIDLAKEMRASLNRGDDLGLDADEIAFYDALAENQSAIDVLGSKGLRELAQELVRRMKPLVTVDWAVKENIRAKLRVEVRRLLRRYGYPPDLQQMAIDLVMEQANVVCEKWVDT</sequence>
<dbReference type="PANTHER" id="PTHR30195:SF15">
    <property type="entry name" value="TYPE I RESTRICTION ENZYME HINDI ENDONUCLEASE SUBUNIT"/>
    <property type="match status" value="1"/>
</dbReference>
<dbReference type="CDD" id="cd22332">
    <property type="entry name" value="HsdR_N"/>
    <property type="match status" value="1"/>
</dbReference>
<evidence type="ECO:0000256" key="8">
    <source>
        <dbReference type="ARBA" id="ARBA00022840"/>
    </source>
</evidence>
<evidence type="ECO:0000256" key="3">
    <source>
        <dbReference type="ARBA" id="ARBA00022722"/>
    </source>
</evidence>
<evidence type="ECO:0000256" key="7">
    <source>
        <dbReference type="ARBA" id="ARBA00022801"/>
    </source>
</evidence>
<protein>
    <recommendedName>
        <fullName evidence="10">Type I restriction enzyme endonuclease subunit</fullName>
        <shortName evidence="10">R protein</shortName>
        <ecNumber evidence="10">3.1.21.3</ecNumber>
    </recommendedName>
</protein>
<dbReference type="InterPro" id="IPR055180">
    <property type="entry name" value="HsdR_RecA-like_helicase_dom_2"/>
</dbReference>
<dbReference type="REBASE" id="175430">
    <property type="entry name" value="GbeNIH91ORF7159P"/>
</dbReference>
<dbReference type="InterPro" id="IPR051268">
    <property type="entry name" value="Type-I_R_enzyme_R_subunit"/>
</dbReference>
<dbReference type="Pfam" id="PF11867">
    <property type="entry name" value="T1RH-like_C"/>
    <property type="match status" value="1"/>
</dbReference>
<dbReference type="AlphaFoldDB" id="A0AAC9KE21"/>
<comment type="catalytic activity">
    <reaction evidence="1 10">
        <text>Endonucleolytic cleavage of DNA to give random double-stranded fragments with terminal 5'-phosphates, ATP is simultaneously hydrolyzed.</text>
        <dbReference type="EC" id="3.1.21.3"/>
    </reaction>
</comment>
<proteinExistence type="inferred from homology"/>
<evidence type="ECO:0000256" key="1">
    <source>
        <dbReference type="ARBA" id="ARBA00000851"/>
    </source>
</evidence>
<keyword evidence="9 10" id="KW-0238">DNA-binding</keyword>
<keyword evidence="6" id="KW-0255">Endonuclease</keyword>
<evidence type="ECO:0000313" key="12">
    <source>
        <dbReference type="EMBL" id="APH54473.1"/>
    </source>
</evidence>
<dbReference type="Pfam" id="PF04313">
    <property type="entry name" value="HSDR_N"/>
    <property type="match status" value="1"/>
</dbReference>
<dbReference type="EC" id="3.1.21.3" evidence="10"/>